<comment type="caution">
    <text evidence="1">The sequence shown here is derived from an EMBL/GenBank/DDBJ whole genome shotgun (WGS) entry which is preliminary data.</text>
</comment>
<gene>
    <name evidence="1" type="ORF">GXW98_07655</name>
</gene>
<protein>
    <submittedName>
        <fullName evidence="1">Uncharacterized protein</fullName>
    </submittedName>
</protein>
<dbReference type="AlphaFoldDB" id="A0A971D0A1"/>
<evidence type="ECO:0000313" key="1">
    <source>
        <dbReference type="EMBL" id="NLT80141.1"/>
    </source>
</evidence>
<accession>A0A971D0A1</accession>
<evidence type="ECO:0000313" key="2">
    <source>
        <dbReference type="Proteomes" id="UP000767327"/>
    </source>
</evidence>
<dbReference type="Proteomes" id="UP000767327">
    <property type="component" value="Unassembled WGS sequence"/>
</dbReference>
<proteinExistence type="predicted"/>
<organism evidence="1 2">
    <name type="scientific">Bifidobacterium crudilactis</name>
    <dbReference type="NCBI Taxonomy" id="327277"/>
    <lineage>
        <taxon>Bacteria</taxon>
        <taxon>Bacillati</taxon>
        <taxon>Actinomycetota</taxon>
        <taxon>Actinomycetes</taxon>
        <taxon>Bifidobacteriales</taxon>
        <taxon>Bifidobacteriaceae</taxon>
        <taxon>Bifidobacterium</taxon>
    </lineage>
</organism>
<dbReference type="EMBL" id="JAAXZR010000025">
    <property type="protein sequence ID" value="NLT80141.1"/>
    <property type="molecule type" value="Genomic_DNA"/>
</dbReference>
<reference evidence="1" key="2">
    <citation type="submission" date="2020-01" db="EMBL/GenBank/DDBJ databases">
        <authorList>
            <person name="Campanaro S."/>
        </authorList>
    </citation>
    <scope>NUCLEOTIDE SEQUENCE</scope>
    <source>
        <strain evidence="1">AS01afH2WH_6</strain>
    </source>
</reference>
<name>A0A971D0A1_9BIFI</name>
<sequence>MRFTEQRQTTAQEIETTCGNAMKHHYAGLVSVSFPQPPTPQGLSGIYTVEAIITTVSTGTHAHTISCSPLNPSALAADDRKDTSHLVPGLTTSTIDVEFSDGSRGSI</sequence>
<reference evidence="1" key="1">
    <citation type="journal article" date="2020" name="Biotechnol. Biofuels">
        <title>New insights from the biogas microbiome by comprehensive genome-resolved metagenomics of nearly 1600 species originating from multiple anaerobic digesters.</title>
        <authorList>
            <person name="Campanaro S."/>
            <person name="Treu L."/>
            <person name="Rodriguez-R L.M."/>
            <person name="Kovalovszki A."/>
            <person name="Ziels R.M."/>
            <person name="Maus I."/>
            <person name="Zhu X."/>
            <person name="Kougias P.G."/>
            <person name="Basile A."/>
            <person name="Luo G."/>
            <person name="Schluter A."/>
            <person name="Konstantinidis K.T."/>
            <person name="Angelidaki I."/>
        </authorList>
    </citation>
    <scope>NUCLEOTIDE SEQUENCE</scope>
    <source>
        <strain evidence="1">AS01afH2WH_6</strain>
    </source>
</reference>
<dbReference type="RefSeq" id="WP_273174202.1">
    <property type="nucleotide sequence ID" value="NZ_JAAXZR010000025.1"/>
</dbReference>